<feature type="region of interest" description="Disordered" evidence="1">
    <location>
        <begin position="177"/>
        <end position="273"/>
    </location>
</feature>
<evidence type="ECO:0000313" key="3">
    <source>
        <dbReference type="Proteomes" id="UP000199820"/>
    </source>
</evidence>
<evidence type="ECO:0000256" key="1">
    <source>
        <dbReference type="SAM" id="MobiDB-lite"/>
    </source>
</evidence>
<dbReference type="AlphaFoldDB" id="A0A1I0F6F1"/>
<sequence length="273" mass="29846">MEVNGTYLEKHVLSRNGCFNELDFAGREGEKVRSRRLSKRLAVIGLSAMLIGARTTFVISAAPHQVTAEDKDGLRLIFDAKVYAELNKDVVDQLGTDPEKLFEHFITNGIYEARCCNANLDVNAYFSAYEDLRNAFGDDIVSYYTHYALHAAEEERNLTTYEACAANGIEVKDFSGNTVQYDPQDKHHGVSGGASVVNPGNPKTLFENNGSGDHHDSGDDDDDDNNYSYRPSVAPSEKPEPSIIPSVAPSDKPEPSIMPSVEPSEAPAVSEAP</sequence>
<organism evidence="2 3">
    <name type="scientific">[Clostridium] aminophilum</name>
    <dbReference type="NCBI Taxonomy" id="1526"/>
    <lineage>
        <taxon>Bacteria</taxon>
        <taxon>Bacillati</taxon>
        <taxon>Bacillota</taxon>
        <taxon>Clostridia</taxon>
        <taxon>Lachnospirales</taxon>
        <taxon>Lachnospiraceae</taxon>
    </lineage>
</organism>
<dbReference type="Proteomes" id="UP000199820">
    <property type="component" value="Unassembled WGS sequence"/>
</dbReference>
<dbReference type="EMBL" id="FOIL01000023">
    <property type="protein sequence ID" value="SET52837.1"/>
    <property type="molecule type" value="Genomic_DNA"/>
</dbReference>
<accession>A0A1I0F6F1</accession>
<keyword evidence="3" id="KW-1185">Reference proteome</keyword>
<name>A0A1I0F6F1_9FIRM</name>
<reference evidence="2 3" key="1">
    <citation type="submission" date="2016-10" db="EMBL/GenBank/DDBJ databases">
        <authorList>
            <person name="de Groot N.N."/>
        </authorList>
    </citation>
    <scope>NUCLEOTIDE SEQUENCE [LARGE SCALE GENOMIC DNA]</scope>
    <source>
        <strain evidence="2 3">KH1P1</strain>
    </source>
</reference>
<gene>
    <name evidence="2" type="ORF">SAMN04487771_102317</name>
</gene>
<evidence type="ECO:0000313" key="2">
    <source>
        <dbReference type="EMBL" id="SET52837.1"/>
    </source>
</evidence>
<proteinExistence type="predicted"/>
<protein>
    <submittedName>
        <fullName evidence="2">Uncharacterized protein</fullName>
    </submittedName>
</protein>
<feature type="non-terminal residue" evidence="2">
    <location>
        <position position="273"/>
    </location>
</feature>